<dbReference type="Pfam" id="PF03479">
    <property type="entry name" value="PCC"/>
    <property type="match status" value="1"/>
</dbReference>
<keyword evidence="3" id="KW-1185">Reference proteome</keyword>
<dbReference type="EMBL" id="FNLO01000011">
    <property type="protein sequence ID" value="SDV50363.1"/>
    <property type="molecule type" value="Genomic_DNA"/>
</dbReference>
<proteinExistence type="predicted"/>
<evidence type="ECO:0000313" key="2">
    <source>
        <dbReference type="EMBL" id="SDV50363.1"/>
    </source>
</evidence>
<dbReference type="PROSITE" id="PS51742">
    <property type="entry name" value="PPC"/>
    <property type="match status" value="1"/>
</dbReference>
<dbReference type="SUPFAM" id="SSF117856">
    <property type="entry name" value="AF0104/ALDC/Ptd012-like"/>
    <property type="match status" value="1"/>
</dbReference>
<dbReference type="RefSeq" id="WP_091911252.1">
    <property type="nucleotide sequence ID" value="NZ_FNLO01000011.1"/>
</dbReference>
<accession>A0A1H2PTD9</accession>
<sequence length="141" mass="14678">MATLSPQSPVAAPATDMSVESGRYGRLLTVRIKPNEDLCTALETACTGHDIGRALLRGLIGSLVGATLQRPDGQYETVSGPGVEILTASGEVVREADGQMHARLQGMVGATDGSLHAGRFAPGGNLAFITIEAALHEWLPD</sequence>
<reference evidence="3" key="1">
    <citation type="submission" date="2016-09" db="EMBL/GenBank/DDBJ databases">
        <authorList>
            <person name="Varghese N."/>
            <person name="Submissions S."/>
        </authorList>
    </citation>
    <scope>NUCLEOTIDE SEQUENCE [LARGE SCALE GENOMIC DNA]</scope>
    <source>
        <strain evidence="3">JS23</strain>
    </source>
</reference>
<keyword evidence="2" id="KW-0238">DNA-binding</keyword>
<feature type="domain" description="PPC" evidence="1">
    <location>
        <begin position="22"/>
        <end position="141"/>
    </location>
</feature>
<dbReference type="GO" id="GO:0003677">
    <property type="term" value="F:DNA binding"/>
    <property type="evidence" value="ECO:0007669"/>
    <property type="project" value="UniProtKB-KW"/>
</dbReference>
<gene>
    <name evidence="2" type="ORF">SAMN05216551_111130</name>
</gene>
<dbReference type="InterPro" id="IPR005175">
    <property type="entry name" value="PPC_dom"/>
</dbReference>
<evidence type="ECO:0000259" key="1">
    <source>
        <dbReference type="PROSITE" id="PS51742"/>
    </source>
</evidence>
<name>A0A1H2PTD9_9BURK</name>
<dbReference type="OrthoDB" id="9102708at2"/>
<dbReference type="STRING" id="1770053.SAMN05216551_111130"/>
<dbReference type="Proteomes" id="UP000243719">
    <property type="component" value="Unassembled WGS sequence"/>
</dbReference>
<evidence type="ECO:0000313" key="3">
    <source>
        <dbReference type="Proteomes" id="UP000243719"/>
    </source>
</evidence>
<organism evidence="2 3">
    <name type="scientific">Chitinasiproducens palmae</name>
    <dbReference type="NCBI Taxonomy" id="1770053"/>
    <lineage>
        <taxon>Bacteria</taxon>
        <taxon>Pseudomonadati</taxon>
        <taxon>Pseudomonadota</taxon>
        <taxon>Betaproteobacteria</taxon>
        <taxon>Burkholderiales</taxon>
        <taxon>Burkholderiaceae</taxon>
        <taxon>Chitinasiproducens</taxon>
    </lineage>
</organism>
<dbReference type="Gene3D" id="3.30.1330.80">
    <property type="entry name" value="Hypothetical protein, similar to alpha- acetolactate decarboxylase, domain 2"/>
    <property type="match status" value="1"/>
</dbReference>
<protein>
    <submittedName>
        <fullName evidence="2">Predicted DNA-binding protein with PD1-like DNA-binding motif</fullName>
    </submittedName>
</protein>
<dbReference type="AlphaFoldDB" id="A0A1H2PTD9"/>